<evidence type="ECO:0000256" key="10">
    <source>
        <dbReference type="SAM" id="Phobius"/>
    </source>
</evidence>
<dbReference type="InterPro" id="IPR018422">
    <property type="entry name" value="Cation/H_exchanger_CPA1"/>
</dbReference>
<evidence type="ECO:0000256" key="1">
    <source>
        <dbReference type="ARBA" id="ARBA00004651"/>
    </source>
</evidence>
<dbReference type="Pfam" id="PF00999">
    <property type="entry name" value="Na_H_Exchanger"/>
    <property type="match status" value="1"/>
</dbReference>
<feature type="transmembrane region" description="Helical" evidence="10">
    <location>
        <begin position="76"/>
        <end position="99"/>
    </location>
</feature>
<dbReference type="GO" id="GO:0051453">
    <property type="term" value="P:regulation of intracellular pH"/>
    <property type="evidence" value="ECO:0007669"/>
    <property type="project" value="TreeGrafter"/>
</dbReference>
<evidence type="ECO:0000256" key="4">
    <source>
        <dbReference type="ARBA" id="ARBA00022692"/>
    </source>
</evidence>
<name>G5KCK6_9STRE</name>
<evidence type="ECO:0000313" key="12">
    <source>
        <dbReference type="EMBL" id="EHJ56232.1"/>
    </source>
</evidence>
<evidence type="ECO:0000256" key="5">
    <source>
        <dbReference type="ARBA" id="ARBA00022989"/>
    </source>
</evidence>
<gene>
    <name evidence="12" type="ORF">STRUR_1745</name>
</gene>
<keyword evidence="5 10" id="KW-1133">Transmembrane helix</keyword>
<dbReference type="PANTHER" id="PTHR10110">
    <property type="entry name" value="SODIUM/HYDROGEN EXCHANGER"/>
    <property type="match status" value="1"/>
</dbReference>
<evidence type="ECO:0000256" key="7">
    <source>
        <dbReference type="ARBA" id="ARBA00023065"/>
    </source>
</evidence>
<dbReference type="GO" id="GO:0098719">
    <property type="term" value="P:sodium ion import across plasma membrane"/>
    <property type="evidence" value="ECO:0007669"/>
    <property type="project" value="TreeGrafter"/>
</dbReference>
<comment type="caution">
    <text evidence="12">The sequence shown here is derived from an EMBL/GenBank/DDBJ whole genome shotgun (WGS) entry which is preliminary data.</text>
</comment>
<dbReference type="eggNOG" id="COG0025">
    <property type="taxonomic scope" value="Bacteria"/>
</dbReference>
<evidence type="ECO:0000256" key="8">
    <source>
        <dbReference type="ARBA" id="ARBA00023136"/>
    </source>
</evidence>
<protein>
    <submittedName>
        <fullName evidence="12">Transporter, CPA2 domain protein</fullName>
    </submittedName>
</protein>
<evidence type="ECO:0000259" key="11">
    <source>
        <dbReference type="Pfam" id="PF00999"/>
    </source>
</evidence>
<evidence type="ECO:0000256" key="9">
    <source>
        <dbReference type="ARBA" id="ARBA00023201"/>
    </source>
</evidence>
<dbReference type="AlphaFoldDB" id="G5KCK6"/>
<comment type="subcellular location">
    <subcellularLocation>
        <location evidence="1">Cell membrane</location>
        <topology evidence="1">Multi-pass membrane protein</topology>
    </subcellularLocation>
</comment>
<feature type="transmembrane region" description="Helical" evidence="10">
    <location>
        <begin position="31"/>
        <end position="56"/>
    </location>
</feature>
<accession>G5KCK6</accession>
<dbReference type="Proteomes" id="UP000005388">
    <property type="component" value="Unassembled WGS sequence"/>
</dbReference>
<dbReference type="STRING" id="764291.STRUR_1745"/>
<keyword evidence="4 10" id="KW-0812">Transmembrane</keyword>
<proteinExistence type="predicted"/>
<evidence type="ECO:0000313" key="13">
    <source>
        <dbReference type="Proteomes" id="UP000005388"/>
    </source>
</evidence>
<sequence>MNDASGLVAFQFAISALTTGYFSIFQASSQLLLAIIGGISVGLFFALLNRFFLAVLEKFDAADVTGALLLELALPFVAYFIANILDFSAIIAVVVAGLLQASRLKKARLFDDQVDRVTTILWRTVSFMLNGFVFLIFGAELPSILSPAIKQTIYSNVQLLVIVVFLTMVLFLTRFVFITTFYAYRSFKFRKHLKKYWHDILLLTFSGVKGSVSIATILLLPKLPSKQYSIILFIVGSVSLLSFMIGLFMIPRLAPNHSEVVDNILKISIFSQVLDTLQNDSYDQSTKATYYAVMDNYNTRIKSLILEQESNQVKKDLAELQLWMIGIESDGLENAFAQKQIDIKEYRIYQQYIKLLERQVNRSFTSSFSYSFIILGRVIRGVFHELYTFKNLKRLWFLKNQHDLFLNEEMRDNLSNLFLDNTEVILDALEDLEGYYNATLVDFIQNERLRDADLIKSGLFVDRILANISPESTDELLWGYYLERRTIAEFEKDKRITPHEAQKMRQEVNELELFSLRDASERTARREAL</sequence>
<keyword evidence="7" id="KW-0406">Ion transport</keyword>
<feature type="transmembrane region" description="Helical" evidence="10">
    <location>
        <begin position="196"/>
        <end position="218"/>
    </location>
</feature>
<feature type="transmembrane region" description="Helical" evidence="10">
    <location>
        <begin position="120"/>
        <end position="139"/>
    </location>
</feature>
<organism evidence="12 13">
    <name type="scientific">Streptococcus urinalis 2285-97</name>
    <dbReference type="NCBI Taxonomy" id="764291"/>
    <lineage>
        <taxon>Bacteria</taxon>
        <taxon>Bacillati</taxon>
        <taxon>Bacillota</taxon>
        <taxon>Bacilli</taxon>
        <taxon>Lactobacillales</taxon>
        <taxon>Streptococcaceae</taxon>
        <taxon>Streptococcus</taxon>
    </lineage>
</organism>
<keyword evidence="6" id="KW-0915">Sodium</keyword>
<dbReference type="GO" id="GO:0005886">
    <property type="term" value="C:plasma membrane"/>
    <property type="evidence" value="ECO:0007669"/>
    <property type="project" value="UniProtKB-SubCell"/>
</dbReference>
<keyword evidence="9" id="KW-0739">Sodium transport</keyword>
<evidence type="ECO:0000256" key="2">
    <source>
        <dbReference type="ARBA" id="ARBA00022448"/>
    </source>
</evidence>
<keyword evidence="8 10" id="KW-0472">Membrane</keyword>
<feature type="domain" description="Cation/H+ exchanger transmembrane" evidence="11">
    <location>
        <begin position="1"/>
        <end position="242"/>
    </location>
</feature>
<reference evidence="12 13" key="1">
    <citation type="journal article" date="2014" name="Int. J. Syst. Evol. Microbiol.">
        <title>Phylogenomics and the dynamic genome evolution of the genus Streptococcus.</title>
        <authorList>
            <consortium name="The Broad Institute Genome Sequencing Platform"/>
            <person name="Richards V.P."/>
            <person name="Palmer S.R."/>
            <person name="Pavinski Bitar P.D."/>
            <person name="Qin X."/>
            <person name="Weinstock G.M."/>
            <person name="Highlander S.K."/>
            <person name="Town C.D."/>
            <person name="Burne R.A."/>
            <person name="Stanhope M.J."/>
        </authorList>
    </citation>
    <scope>NUCLEOTIDE SEQUENCE [LARGE SCALE GENOMIC DNA]</scope>
    <source>
        <strain evidence="12 13">2285-97</strain>
    </source>
</reference>
<dbReference type="GO" id="GO:0015385">
    <property type="term" value="F:sodium:proton antiporter activity"/>
    <property type="evidence" value="ECO:0007669"/>
    <property type="project" value="InterPro"/>
</dbReference>
<feature type="transmembrane region" description="Helical" evidence="10">
    <location>
        <begin position="6"/>
        <end position="24"/>
    </location>
</feature>
<keyword evidence="3" id="KW-1003">Cell membrane</keyword>
<feature type="transmembrane region" description="Helical" evidence="10">
    <location>
        <begin position="230"/>
        <end position="250"/>
    </location>
</feature>
<evidence type="ECO:0000256" key="3">
    <source>
        <dbReference type="ARBA" id="ARBA00022475"/>
    </source>
</evidence>
<keyword evidence="13" id="KW-1185">Reference proteome</keyword>
<keyword evidence="2" id="KW-0813">Transport</keyword>
<dbReference type="PANTHER" id="PTHR10110:SF86">
    <property type="entry name" value="SODIUM_HYDROGEN EXCHANGER 7"/>
    <property type="match status" value="1"/>
</dbReference>
<dbReference type="GO" id="GO:0015386">
    <property type="term" value="F:potassium:proton antiporter activity"/>
    <property type="evidence" value="ECO:0007669"/>
    <property type="project" value="TreeGrafter"/>
</dbReference>
<feature type="transmembrane region" description="Helical" evidence="10">
    <location>
        <begin position="159"/>
        <end position="184"/>
    </location>
</feature>
<dbReference type="EMBL" id="AEUZ02000001">
    <property type="protein sequence ID" value="EHJ56232.1"/>
    <property type="molecule type" value="Genomic_DNA"/>
</dbReference>
<evidence type="ECO:0000256" key="6">
    <source>
        <dbReference type="ARBA" id="ARBA00023053"/>
    </source>
</evidence>
<dbReference type="InterPro" id="IPR006153">
    <property type="entry name" value="Cation/H_exchanger_TM"/>
</dbReference>